<gene>
    <name evidence="1" type="ORF">OAUR00152_LOCUS8443</name>
</gene>
<name>A0A7S4MGQ3_9STRA</name>
<dbReference type="PANTHER" id="PTHR10476">
    <property type="entry name" value="CHARGED MULTIVESICULAR BODY PROTEIN"/>
    <property type="match status" value="1"/>
</dbReference>
<dbReference type="GO" id="GO:0007034">
    <property type="term" value="P:vacuolar transport"/>
    <property type="evidence" value="ECO:0007669"/>
    <property type="project" value="InterPro"/>
</dbReference>
<reference evidence="1" key="1">
    <citation type="submission" date="2021-01" db="EMBL/GenBank/DDBJ databases">
        <authorList>
            <person name="Corre E."/>
            <person name="Pelletier E."/>
            <person name="Niang G."/>
            <person name="Scheremetjew M."/>
            <person name="Finn R."/>
            <person name="Kale V."/>
            <person name="Holt S."/>
            <person name="Cochrane G."/>
            <person name="Meng A."/>
            <person name="Brown T."/>
            <person name="Cohen L."/>
        </authorList>
    </citation>
    <scope>NUCLEOTIDE SEQUENCE</scope>
    <source>
        <strain evidence="1">Isolate 1302-5</strain>
    </source>
</reference>
<dbReference type="InterPro" id="IPR005024">
    <property type="entry name" value="Snf7_fam"/>
</dbReference>
<proteinExistence type="predicted"/>
<evidence type="ECO:0000313" key="1">
    <source>
        <dbReference type="EMBL" id="CAE2221289.1"/>
    </source>
</evidence>
<dbReference type="AlphaFoldDB" id="A0A7S4MGQ3"/>
<accession>A0A7S4MGQ3</accession>
<evidence type="ECO:0008006" key="2">
    <source>
        <dbReference type="Google" id="ProtNLM"/>
    </source>
</evidence>
<dbReference type="Gene3D" id="6.10.140.1230">
    <property type="match status" value="1"/>
</dbReference>
<organism evidence="1">
    <name type="scientific">Odontella aurita</name>
    <dbReference type="NCBI Taxonomy" id="265563"/>
    <lineage>
        <taxon>Eukaryota</taxon>
        <taxon>Sar</taxon>
        <taxon>Stramenopiles</taxon>
        <taxon>Ochrophyta</taxon>
        <taxon>Bacillariophyta</taxon>
        <taxon>Mediophyceae</taxon>
        <taxon>Biddulphiophycidae</taxon>
        <taxon>Eupodiscales</taxon>
        <taxon>Odontellaceae</taxon>
        <taxon>Odontella</taxon>
    </lineage>
</organism>
<sequence>MGNSVSLEDELINLRITSKQMQRSAKKCEKNEKAAIEKLKKAIKSGNPEGARIYGQDAIREKNQALNCMRMASRIDAVASRIETAVRMNTVTKSMKGVVKGMDKGLASMNVEQMASTMDKFEAQFEDLDVKTQYMEGAMNSTTATTTPAEQVDELINLVADENNLDLGEEFAEAGTVGKIKQPKEAAPAKAEDDLEARLANLRG</sequence>
<protein>
    <recommendedName>
        <fullName evidence="2">Charged multivesicular body protein 1b</fullName>
    </recommendedName>
</protein>
<dbReference type="EMBL" id="HBKQ01012398">
    <property type="protein sequence ID" value="CAE2221289.1"/>
    <property type="molecule type" value="Transcribed_RNA"/>
</dbReference>
<dbReference type="Pfam" id="PF03357">
    <property type="entry name" value="Snf7"/>
    <property type="match status" value="1"/>
</dbReference>